<name>A0ABU5TMM2_9CYAN</name>
<reference evidence="2 3" key="1">
    <citation type="submission" date="2023-12" db="EMBL/GenBank/DDBJ databases">
        <title>Baltic Sea Cyanobacteria.</title>
        <authorList>
            <person name="Delbaje E."/>
            <person name="Fewer D.P."/>
            <person name="Shishido T.K."/>
        </authorList>
    </citation>
    <scope>NUCLEOTIDE SEQUENCE [LARGE SCALE GENOMIC DNA]</scope>
    <source>
        <strain evidence="2 3">UHCC 0370</strain>
    </source>
</reference>
<evidence type="ECO:0000313" key="2">
    <source>
        <dbReference type="EMBL" id="MEA5479551.1"/>
    </source>
</evidence>
<accession>A0ABU5TMM2</accession>
<keyword evidence="3" id="KW-1185">Reference proteome</keyword>
<evidence type="ECO:0000313" key="3">
    <source>
        <dbReference type="Proteomes" id="UP001301388"/>
    </source>
</evidence>
<dbReference type="RefSeq" id="WP_323262754.1">
    <property type="nucleotide sequence ID" value="NZ_JAYGIE010000092.1"/>
</dbReference>
<dbReference type="PANTHER" id="PTHR35586">
    <property type="entry name" value="SLL1691 PROTEIN"/>
    <property type="match status" value="1"/>
</dbReference>
<comment type="caution">
    <text evidence="2">The sequence shown here is derived from an EMBL/GenBank/DDBJ whole genome shotgun (WGS) entry which is preliminary data.</text>
</comment>
<sequence>MKTDTLFYQLFQSFHTLLFELIDRPISDAEGYQFSTAEIKEKAFRFDGIFIPTTNDKPIFFLEVQFQPKTDFYWEFLSEIFLYLNQFRPSNKWQAVAIFAKRNCEPEIVDHVQEMITSNRIIRVYLEDWLHQEADSFTIAIIQLILAPEKQTPDLARQINEKVQQELDTDLQDQVVKFIETVLVYKFPKLSRQEIEAMFTFNDLKNTRVYQDAKQEGKQEGLQLGKQEGLQRQVSMLLKMLTRKLGKLSPRTTNRITKLSVTQLENLAEVIFDLQTVADLNAWLRNNG</sequence>
<dbReference type="Pfam" id="PF14261">
    <property type="entry name" value="DUF4351"/>
    <property type="match status" value="1"/>
</dbReference>
<dbReference type="InterPro" id="IPR025587">
    <property type="entry name" value="DUF4351"/>
</dbReference>
<dbReference type="InterPro" id="IPR010106">
    <property type="entry name" value="RpnA"/>
</dbReference>
<dbReference type="NCBIfam" id="TIGR01784">
    <property type="entry name" value="T_den_put_tspse"/>
    <property type="match status" value="1"/>
</dbReference>
<protein>
    <submittedName>
        <fullName evidence="2">Rpn family recombination-promoting nuclease/putative transposase</fullName>
    </submittedName>
</protein>
<dbReference type="Proteomes" id="UP001301388">
    <property type="component" value="Unassembled WGS sequence"/>
</dbReference>
<organism evidence="2 3">
    <name type="scientific">Pseudanabaena galeata UHCC 0370</name>
    <dbReference type="NCBI Taxonomy" id="3110310"/>
    <lineage>
        <taxon>Bacteria</taxon>
        <taxon>Bacillati</taxon>
        <taxon>Cyanobacteriota</taxon>
        <taxon>Cyanophyceae</taxon>
        <taxon>Pseudanabaenales</taxon>
        <taxon>Pseudanabaenaceae</taxon>
        <taxon>Pseudanabaena</taxon>
    </lineage>
</organism>
<dbReference type="PANTHER" id="PTHR35586:SF2">
    <property type="entry name" value="SLL1542 PROTEIN"/>
    <property type="match status" value="1"/>
</dbReference>
<gene>
    <name evidence="2" type="ORF">VB774_18170</name>
</gene>
<dbReference type="Pfam" id="PF11103">
    <property type="entry name" value="DUF2887"/>
    <property type="match status" value="1"/>
</dbReference>
<feature type="domain" description="DUF4351" evidence="1">
    <location>
        <begin position="226"/>
        <end position="284"/>
    </location>
</feature>
<dbReference type="InterPro" id="IPR022573">
    <property type="entry name" value="DUF2887"/>
</dbReference>
<evidence type="ECO:0000259" key="1">
    <source>
        <dbReference type="Pfam" id="PF14261"/>
    </source>
</evidence>
<dbReference type="EMBL" id="JAYGIE010000092">
    <property type="protein sequence ID" value="MEA5479551.1"/>
    <property type="molecule type" value="Genomic_DNA"/>
</dbReference>
<proteinExistence type="predicted"/>